<dbReference type="Pfam" id="PF03109">
    <property type="entry name" value="ABC1"/>
    <property type="match status" value="1"/>
</dbReference>
<protein>
    <submittedName>
        <fullName evidence="2">Putative aarf domain-containing protein kinase 1-like protein</fullName>
    </submittedName>
</protein>
<evidence type="ECO:0000259" key="1">
    <source>
        <dbReference type="Pfam" id="PF03109"/>
    </source>
</evidence>
<dbReference type="PANTHER" id="PTHR43173:SF12">
    <property type="entry name" value="PROTEIN KINASE SUPERFAMILY PROTEIN"/>
    <property type="match status" value="1"/>
</dbReference>
<evidence type="ECO:0000313" key="3">
    <source>
        <dbReference type="Proteomes" id="UP000037460"/>
    </source>
</evidence>
<gene>
    <name evidence="2" type="ORF">Ctob_011541</name>
</gene>
<dbReference type="InterPro" id="IPR011009">
    <property type="entry name" value="Kinase-like_dom_sf"/>
</dbReference>
<keyword evidence="2" id="KW-0808">Transferase</keyword>
<evidence type="ECO:0000313" key="2">
    <source>
        <dbReference type="EMBL" id="KOO25430.1"/>
    </source>
</evidence>
<keyword evidence="2" id="KW-0418">Kinase</keyword>
<dbReference type="GO" id="GO:0016301">
    <property type="term" value="F:kinase activity"/>
    <property type="evidence" value="ECO:0007669"/>
    <property type="project" value="UniProtKB-KW"/>
</dbReference>
<proteinExistence type="predicted"/>
<accession>A0A0M0JG50</accession>
<feature type="domain" description="ABC1 atypical kinase-like" evidence="1">
    <location>
        <begin position="99"/>
        <end position="346"/>
    </location>
</feature>
<comment type="caution">
    <text evidence="2">The sequence shown here is derived from an EMBL/GenBank/DDBJ whole genome shotgun (WGS) entry which is preliminary data.</text>
</comment>
<name>A0A0M0JG50_9EUKA</name>
<keyword evidence="3" id="KW-1185">Reference proteome</keyword>
<dbReference type="Gene3D" id="1.10.510.10">
    <property type="entry name" value="Transferase(Phosphotransferase) domain 1"/>
    <property type="match status" value="1"/>
</dbReference>
<dbReference type="CDD" id="cd05121">
    <property type="entry name" value="ABC1_ADCK3-like"/>
    <property type="match status" value="1"/>
</dbReference>
<dbReference type="PANTHER" id="PTHR43173">
    <property type="entry name" value="ABC1 FAMILY PROTEIN"/>
    <property type="match status" value="1"/>
</dbReference>
<dbReference type="EMBL" id="JWZX01002975">
    <property type="protein sequence ID" value="KOO25430.1"/>
    <property type="molecule type" value="Genomic_DNA"/>
</dbReference>
<dbReference type="InterPro" id="IPR051130">
    <property type="entry name" value="Mito_struct-func_regulator"/>
</dbReference>
<dbReference type="Proteomes" id="UP000037460">
    <property type="component" value="Unassembled WGS sequence"/>
</dbReference>
<dbReference type="InterPro" id="IPR004147">
    <property type="entry name" value="ABC1_dom"/>
</dbReference>
<reference evidence="3" key="1">
    <citation type="journal article" date="2015" name="PLoS Genet.">
        <title>Genome Sequence and Transcriptome Analyses of Chrysochromulina tobin: Metabolic Tools for Enhanced Algal Fitness in the Prominent Order Prymnesiales (Haptophyceae).</title>
        <authorList>
            <person name="Hovde B.T."/>
            <person name="Deodato C.R."/>
            <person name="Hunsperger H.M."/>
            <person name="Ryken S.A."/>
            <person name="Yost W."/>
            <person name="Jha R.K."/>
            <person name="Patterson J."/>
            <person name="Monnat R.J. Jr."/>
            <person name="Barlow S.B."/>
            <person name="Starkenburg S.R."/>
            <person name="Cattolico R.A."/>
        </authorList>
    </citation>
    <scope>NUCLEOTIDE SEQUENCE</scope>
    <source>
        <strain evidence="3">CCMP291</strain>
    </source>
</reference>
<dbReference type="OrthoDB" id="427480at2759"/>
<organism evidence="2 3">
    <name type="scientific">Chrysochromulina tobinii</name>
    <dbReference type="NCBI Taxonomy" id="1460289"/>
    <lineage>
        <taxon>Eukaryota</taxon>
        <taxon>Haptista</taxon>
        <taxon>Haptophyta</taxon>
        <taxon>Prymnesiophyceae</taxon>
        <taxon>Prymnesiales</taxon>
        <taxon>Chrysochromulinaceae</taxon>
        <taxon>Chrysochromulina</taxon>
    </lineage>
</organism>
<dbReference type="AlphaFoldDB" id="A0A0M0JG50"/>
<sequence>MSASFDDKPLTGPQRVVRAVTFWSKVVPILAAYKAVEVTGKDLSEKELEAKYQELHEWGSERLENTIKELKGFYVKTGQVISTRVDLFPEQYTSRLQSLQDDLDPMPASVVREVISRELLQGEPLESIFASFDDKPLGAASIAQVHAATLRDGRKVAVKVQRPNCEPKLRGDIANLKSFSKKLASALPVDYYTVFCELERALDGELDFLAEAQAALKVYASVSHTADGKPVAPAVGVPLPVQGLASRRVLVMDFVEGTPLNRLSAEMEKRGIKPGSPESQIAGRRILEQLTVAFGRMMLGAGFIHGDPHPGNIFVQPGAKVALIDCGQVKQISTEYRLQLAEAILLVNEWVETGGSPKLIQTAQEKMSNFGVTFVNGSKPEAAVALALLLFADPDTPMPGGFSSAELSDTSPIKAINSFPQELVLLGRATILIKGIAKRLGIKWSLADKWKVMAQQALECGVDGCRMPTWSSPISAIPTPADLAAAAAGSSDRLRFRSVAKAYGETNKLAVQWATGKGAWVASKVGRVLPTRVKKAAVSVAAKLAARND</sequence>
<dbReference type="SUPFAM" id="SSF56112">
    <property type="entry name" value="Protein kinase-like (PK-like)"/>
    <property type="match status" value="1"/>
</dbReference>